<evidence type="ECO:0000313" key="1">
    <source>
        <dbReference type="EMBL" id="OQZ87658.1"/>
    </source>
</evidence>
<dbReference type="Proteomes" id="UP000192319">
    <property type="component" value="Unassembled WGS sequence"/>
</dbReference>
<feature type="non-terminal residue" evidence="1">
    <location>
        <position position="1"/>
    </location>
</feature>
<name>A0ABX3R146_9MYCO</name>
<keyword evidence="2" id="KW-1185">Reference proteome</keyword>
<protein>
    <recommendedName>
        <fullName evidence="3">PE family protein</fullName>
    </recommendedName>
</protein>
<proteinExistence type="predicted"/>
<accession>A0ABX3R146</accession>
<dbReference type="EMBL" id="MVHD01000148">
    <property type="protein sequence ID" value="OQZ87658.1"/>
    <property type="molecule type" value="Genomic_DNA"/>
</dbReference>
<feature type="non-terminal residue" evidence="1">
    <location>
        <position position="120"/>
    </location>
</feature>
<reference evidence="1 2" key="1">
    <citation type="submission" date="2017-02" db="EMBL/GenBank/DDBJ databases">
        <title>The new phylogeny of genus Mycobacterium.</title>
        <authorList>
            <person name="Tortoli E."/>
            <person name="Trovato A."/>
            <person name="Cirillo D.M."/>
        </authorList>
    </citation>
    <scope>NUCLEOTIDE SEQUENCE [LARGE SCALE GENOMIC DNA]</scope>
    <source>
        <strain evidence="1 2">DSM 45230</strain>
    </source>
</reference>
<evidence type="ECO:0008006" key="3">
    <source>
        <dbReference type="Google" id="ProtNLM"/>
    </source>
</evidence>
<evidence type="ECO:0000313" key="2">
    <source>
        <dbReference type="Proteomes" id="UP000192319"/>
    </source>
</evidence>
<sequence length="120" mass="11178">ANLAANFLASLPGLPAIAIPNLGALGVELSAALNGLGASLGASLNAALNGSLNLGANLGGLIQTGEALAASFAANLGNLAGAFQAGINGAIQTGANLAANFLASLPGLPAIAIPNLGALG</sequence>
<organism evidence="1 2">
    <name type="scientific">Mycobacterium alsense</name>
    <dbReference type="NCBI Taxonomy" id="324058"/>
    <lineage>
        <taxon>Bacteria</taxon>
        <taxon>Bacillati</taxon>
        <taxon>Actinomycetota</taxon>
        <taxon>Actinomycetes</taxon>
        <taxon>Mycobacteriales</taxon>
        <taxon>Mycobacteriaceae</taxon>
        <taxon>Mycobacterium</taxon>
    </lineage>
</organism>
<gene>
    <name evidence="1" type="ORF">BST11_26945</name>
</gene>
<comment type="caution">
    <text evidence="1">The sequence shown here is derived from an EMBL/GenBank/DDBJ whole genome shotgun (WGS) entry which is preliminary data.</text>
</comment>